<keyword evidence="5" id="KW-0560">Oxidoreductase</keyword>
<evidence type="ECO:0000256" key="1">
    <source>
        <dbReference type="ARBA" id="ARBA00001974"/>
    </source>
</evidence>
<gene>
    <name evidence="10" type="ORF">FRZ00_13495</name>
</gene>
<dbReference type="InterPro" id="IPR006091">
    <property type="entry name" value="Acyl-CoA_Oxase/DH_mid-dom"/>
</dbReference>
<evidence type="ECO:0000259" key="8">
    <source>
        <dbReference type="Pfam" id="PF02770"/>
    </source>
</evidence>
<accession>A0A5N5W8B3</accession>
<feature type="domain" description="Acyl-CoA dehydrogenase/oxidase C-terminal" evidence="7">
    <location>
        <begin position="281"/>
        <end position="437"/>
    </location>
</feature>
<dbReference type="Gene3D" id="1.20.140.10">
    <property type="entry name" value="Butyryl-CoA Dehydrogenase, subunit A, domain 3"/>
    <property type="match status" value="1"/>
</dbReference>
<comment type="cofactor">
    <cofactor evidence="1 5">
        <name>FAD</name>
        <dbReference type="ChEBI" id="CHEBI:57692"/>
    </cofactor>
</comment>
<feature type="domain" description="Acyl-CoA oxidase/dehydrogenase middle" evidence="8">
    <location>
        <begin position="178"/>
        <end position="271"/>
    </location>
</feature>
<dbReference type="PANTHER" id="PTHR42707">
    <property type="entry name" value="ACYL-COA DEHYDROGENASE"/>
    <property type="match status" value="1"/>
</dbReference>
<dbReference type="Pfam" id="PF00441">
    <property type="entry name" value="Acyl-CoA_dh_1"/>
    <property type="match status" value="1"/>
</dbReference>
<proteinExistence type="inferred from homology"/>
<comment type="caution">
    <text evidence="10">The sequence shown here is derived from an EMBL/GenBank/DDBJ whole genome shotgun (WGS) entry which is preliminary data.</text>
</comment>
<evidence type="ECO:0000259" key="7">
    <source>
        <dbReference type="Pfam" id="PF00441"/>
    </source>
</evidence>
<dbReference type="InterPro" id="IPR041504">
    <property type="entry name" value="AidB_N"/>
</dbReference>
<evidence type="ECO:0000256" key="4">
    <source>
        <dbReference type="ARBA" id="ARBA00022827"/>
    </source>
</evidence>
<dbReference type="InterPro" id="IPR009100">
    <property type="entry name" value="AcylCoA_DH/oxidase_NM_dom_sf"/>
</dbReference>
<dbReference type="InterPro" id="IPR036250">
    <property type="entry name" value="AcylCo_DH-like_C"/>
</dbReference>
<dbReference type="EMBL" id="VOKX01000026">
    <property type="protein sequence ID" value="KAB7845500.1"/>
    <property type="molecule type" value="Genomic_DNA"/>
</dbReference>
<dbReference type="PANTHER" id="PTHR42707:SF3">
    <property type="entry name" value="ACYL-COA DEHYDROGENASE AIDB-RELATED"/>
    <property type="match status" value="1"/>
</dbReference>
<dbReference type="Pfam" id="PF02770">
    <property type="entry name" value="Acyl-CoA_dh_M"/>
    <property type="match status" value="1"/>
</dbReference>
<dbReference type="Gene3D" id="2.40.110.20">
    <property type="match status" value="1"/>
</dbReference>
<dbReference type="GO" id="GO:0003995">
    <property type="term" value="F:acyl-CoA dehydrogenase activity"/>
    <property type="evidence" value="ECO:0007669"/>
    <property type="project" value="InterPro"/>
</dbReference>
<dbReference type="Proteomes" id="UP000327000">
    <property type="component" value="Unassembled WGS sequence"/>
</dbReference>
<feature type="region of interest" description="Disordered" evidence="6">
    <location>
        <begin position="1"/>
        <end position="22"/>
    </location>
</feature>
<dbReference type="AlphaFoldDB" id="A0A5N5W8B3"/>
<evidence type="ECO:0000313" key="10">
    <source>
        <dbReference type="EMBL" id="KAB7845500.1"/>
    </source>
</evidence>
<dbReference type="OrthoDB" id="9771038at2"/>
<sequence>MSSTHEVLNQAPPLTGFTTADDPALLEALRRDGGGRGEEEVRALGLRAGSEEVQEWARQAEAYPPVLRTHDRYGHRVDEVEFHPAWHHLMAAAVESGQHAAPWADGRPGAHLIRAAKFYVWAQAEPGHGCPISMTNAAVPALRAQPDLAAVYEPLLASPVYDYGLRPPLGKRGLIAGMSMTEKQGGSDVRANTTTAVPAGDGTYVITGHKWFTSAPMSDVFLVLAQAEQGLTCFLMPRVLPDGTRNAMRLQRLKDKLGNRSNASSEIEYEQAVAWPVGEPGRGVRTIVEMVNMTRLDCVIGSAAGMRAGLRQALHHTTYRRAFGAELIGQPLMRNVLADLAVESEAATALAMRLATALDRSEAGDEAERALRRLALAAGKYWVCKRGSAHAAEALECLGGNGYVEESGMPRLYREAPLLSIWEGSGNVAALDVLRALTREPQALDAYFAEIDAAAGADPRLDAATARLRTLLTTLDDPHRAQLTARRLAEHLTLVLQGSLLVRHSTPAMADAFCASRLAGDWGGAFGTLPPGADLGGVLERAVVKDAG</sequence>
<evidence type="ECO:0000259" key="9">
    <source>
        <dbReference type="Pfam" id="PF18158"/>
    </source>
</evidence>
<dbReference type="Gene3D" id="6.10.250.600">
    <property type="match status" value="1"/>
</dbReference>
<evidence type="ECO:0000256" key="2">
    <source>
        <dbReference type="ARBA" id="ARBA00009347"/>
    </source>
</evidence>
<dbReference type="SUPFAM" id="SSF47203">
    <property type="entry name" value="Acyl-CoA dehydrogenase C-terminal domain-like"/>
    <property type="match status" value="1"/>
</dbReference>
<evidence type="ECO:0000313" key="11">
    <source>
        <dbReference type="Proteomes" id="UP000327000"/>
    </source>
</evidence>
<dbReference type="InterPro" id="IPR006089">
    <property type="entry name" value="Acyl-CoA_DH_CS"/>
</dbReference>
<dbReference type="Pfam" id="PF18158">
    <property type="entry name" value="AidB_N"/>
    <property type="match status" value="1"/>
</dbReference>
<dbReference type="PROSITE" id="PS00073">
    <property type="entry name" value="ACYL_COA_DH_2"/>
    <property type="match status" value="1"/>
</dbReference>
<keyword evidence="4 5" id="KW-0274">FAD</keyword>
<dbReference type="RefSeq" id="WP_152263636.1">
    <property type="nucleotide sequence ID" value="NZ_VOKX01000026.1"/>
</dbReference>
<dbReference type="InterPro" id="IPR009075">
    <property type="entry name" value="AcylCo_DH/oxidase_C"/>
</dbReference>
<keyword evidence="3 5" id="KW-0285">Flavoprotein</keyword>
<comment type="similarity">
    <text evidence="2 5">Belongs to the acyl-CoA dehydrogenase family.</text>
</comment>
<evidence type="ECO:0000256" key="5">
    <source>
        <dbReference type="RuleBase" id="RU362125"/>
    </source>
</evidence>
<evidence type="ECO:0000256" key="6">
    <source>
        <dbReference type="SAM" id="MobiDB-lite"/>
    </source>
</evidence>
<name>A0A5N5W8B3_STRMB</name>
<feature type="domain" description="Adaptive response protein AidB N-terminal" evidence="9">
    <location>
        <begin position="9"/>
        <end position="162"/>
    </location>
</feature>
<dbReference type="SUPFAM" id="SSF56645">
    <property type="entry name" value="Acyl-CoA dehydrogenase NM domain-like"/>
    <property type="match status" value="1"/>
</dbReference>
<protein>
    <submittedName>
        <fullName evidence="10">DNA alkylation response protein</fullName>
    </submittedName>
</protein>
<keyword evidence="11" id="KW-1185">Reference proteome</keyword>
<organism evidence="10 11">
    <name type="scientific">Streptomyces mobaraensis</name>
    <name type="common">Streptoverticillium mobaraense</name>
    <dbReference type="NCBI Taxonomy" id="35621"/>
    <lineage>
        <taxon>Bacteria</taxon>
        <taxon>Bacillati</taxon>
        <taxon>Actinomycetota</taxon>
        <taxon>Actinomycetes</taxon>
        <taxon>Kitasatosporales</taxon>
        <taxon>Streptomycetaceae</taxon>
        <taxon>Streptomyces</taxon>
    </lineage>
</organism>
<reference evidence="10 11" key="1">
    <citation type="journal article" date="2019" name="Microb. Cell Fact.">
        <title>Exploring novel herbicidin analogues by transcriptional regulator overexpression and MS/MS molecular networking.</title>
        <authorList>
            <person name="Shi Y."/>
            <person name="Gu R."/>
            <person name="Li Y."/>
            <person name="Wang X."/>
            <person name="Ren W."/>
            <person name="Li X."/>
            <person name="Wang L."/>
            <person name="Xie Y."/>
            <person name="Hong B."/>
        </authorList>
    </citation>
    <scope>NUCLEOTIDE SEQUENCE [LARGE SCALE GENOMIC DNA]</scope>
    <source>
        <strain evidence="10 11">US-43</strain>
    </source>
</reference>
<dbReference type="InterPro" id="IPR052904">
    <property type="entry name" value="Acyl-CoA_dehydrogenase-like"/>
</dbReference>
<evidence type="ECO:0000256" key="3">
    <source>
        <dbReference type="ARBA" id="ARBA00022630"/>
    </source>
</evidence>